<dbReference type="Proteomes" id="UP000460298">
    <property type="component" value="Unassembled WGS sequence"/>
</dbReference>
<evidence type="ECO:0000313" key="1">
    <source>
        <dbReference type="EMBL" id="KAB2931598.1"/>
    </source>
</evidence>
<evidence type="ECO:0000313" key="2">
    <source>
        <dbReference type="Proteomes" id="UP000460298"/>
    </source>
</evidence>
<organism evidence="1 2">
    <name type="scientific">Leptonema illini</name>
    <dbReference type="NCBI Taxonomy" id="183"/>
    <lineage>
        <taxon>Bacteria</taxon>
        <taxon>Pseudomonadati</taxon>
        <taxon>Spirochaetota</taxon>
        <taxon>Spirochaetia</taxon>
        <taxon>Leptospirales</taxon>
        <taxon>Leptospiraceae</taxon>
        <taxon>Leptonema</taxon>
    </lineage>
</organism>
<protein>
    <submittedName>
        <fullName evidence="1">Uncharacterized protein</fullName>
    </submittedName>
</protein>
<comment type="caution">
    <text evidence="1">The sequence shown here is derived from an EMBL/GenBank/DDBJ whole genome shotgun (WGS) entry which is preliminary data.</text>
</comment>
<dbReference type="EMBL" id="WBUI01000013">
    <property type="protein sequence ID" value="KAB2931598.1"/>
    <property type="molecule type" value="Genomic_DNA"/>
</dbReference>
<name>A0A833LYC8_9LEPT</name>
<sequence length="360" mass="41540">MIATTIESAKNMKLLSISFDVANSTQLKTTISEVAPSHERKNELLHQYYRYLTKIETELYIKASRAGINLKHLFLVKNIGDELWYVYQFDDEGGVPASVLELILIAGDIVGRSVSFVVSERGLTLTEEMDYERMPAIVEKRIGTAVKCFVDILDDYIDFSLDRIHTVTNELERLIQTETQSKGLQEAYTELIKNLSPSLHLGVITETGKTIKHDGIRFDPIGHDVDRFFRTAKFALPGVVTIGQRLFVLLQADHTNHEVKIRYKHSLLNYQFAYYNFIERHIAKKELKGIGYSYSVYYLLIACGDGLLRLGCREPDPLKETRRLLLRHSFLKRRLLRNYVSRISQKTAFFTPNLQKWTRL</sequence>
<reference evidence="1 2" key="1">
    <citation type="submission" date="2019-10" db="EMBL/GenBank/DDBJ databases">
        <title>Extracellular Electron Transfer in a Candidatus Methanoperedens spp. Enrichment Culture.</title>
        <authorList>
            <person name="Berger S."/>
            <person name="Rangel Shaw D."/>
            <person name="Berben T."/>
            <person name="In 'T Zandt M."/>
            <person name="Frank J."/>
            <person name="Reimann J."/>
            <person name="Jetten M.S.M."/>
            <person name="Welte C.U."/>
        </authorList>
    </citation>
    <scope>NUCLEOTIDE SEQUENCE [LARGE SCALE GENOMIC DNA]</scope>
    <source>
        <strain evidence="1">SB12</strain>
    </source>
</reference>
<gene>
    <name evidence="1" type="ORF">F9K24_13455</name>
</gene>
<proteinExistence type="predicted"/>
<dbReference type="AlphaFoldDB" id="A0A833LYC8"/>
<accession>A0A833LYC8</accession>